<sequence>MAMTPFCPAAPLGGQCQPAGIARRVTGRRGDQSWRVGSTRPSLPSAP</sequence>
<dbReference type="Proteomes" id="UP001589575">
    <property type="component" value="Unassembled WGS sequence"/>
</dbReference>
<comment type="caution">
    <text evidence="2">The sequence shown here is derived from an EMBL/GenBank/DDBJ whole genome shotgun (WGS) entry which is preliminary data.</text>
</comment>
<feature type="compositionally biased region" description="Polar residues" evidence="1">
    <location>
        <begin position="35"/>
        <end position="47"/>
    </location>
</feature>
<evidence type="ECO:0000256" key="1">
    <source>
        <dbReference type="SAM" id="MobiDB-lite"/>
    </source>
</evidence>
<reference evidence="2 3" key="1">
    <citation type="submission" date="2024-09" db="EMBL/GenBank/DDBJ databases">
        <authorList>
            <person name="Sun Q."/>
            <person name="Mori K."/>
        </authorList>
    </citation>
    <scope>NUCLEOTIDE SEQUENCE [LARGE SCALE GENOMIC DNA]</scope>
    <source>
        <strain evidence="2 3">CCM 7609</strain>
    </source>
</reference>
<gene>
    <name evidence="2" type="ORF">ACFFX0_19965</name>
</gene>
<evidence type="ECO:0000313" key="2">
    <source>
        <dbReference type="EMBL" id="MFB9073350.1"/>
    </source>
</evidence>
<organism evidence="2 3">
    <name type="scientific">Citricoccus parietis</name>
    <dbReference type="NCBI Taxonomy" id="592307"/>
    <lineage>
        <taxon>Bacteria</taxon>
        <taxon>Bacillati</taxon>
        <taxon>Actinomycetota</taxon>
        <taxon>Actinomycetes</taxon>
        <taxon>Micrococcales</taxon>
        <taxon>Micrococcaceae</taxon>
        <taxon>Citricoccus</taxon>
    </lineage>
</organism>
<feature type="region of interest" description="Disordered" evidence="1">
    <location>
        <begin position="24"/>
        <end position="47"/>
    </location>
</feature>
<dbReference type="EMBL" id="JBHMFI010000001">
    <property type="protein sequence ID" value="MFB9073350.1"/>
    <property type="molecule type" value="Genomic_DNA"/>
</dbReference>
<evidence type="ECO:0000313" key="3">
    <source>
        <dbReference type="Proteomes" id="UP001589575"/>
    </source>
</evidence>
<accession>A0ABV5G346</accession>
<protein>
    <submittedName>
        <fullName evidence="2">Uncharacterized protein</fullName>
    </submittedName>
</protein>
<name>A0ABV5G346_9MICC</name>
<keyword evidence="3" id="KW-1185">Reference proteome</keyword>
<proteinExistence type="predicted"/>